<dbReference type="Proteomes" id="UP000516696">
    <property type="component" value="Chromosome"/>
</dbReference>
<dbReference type="RefSeq" id="WP_113849752.1">
    <property type="nucleotide sequence ID" value="NZ_BSYC01000004.1"/>
</dbReference>
<name>A0A366U689_ENTGA</name>
<evidence type="ECO:0000313" key="2">
    <source>
        <dbReference type="Proteomes" id="UP000516696"/>
    </source>
</evidence>
<dbReference type="EMBL" id="CP050485">
    <property type="protein sequence ID" value="QOG27376.1"/>
    <property type="molecule type" value="Genomic_DNA"/>
</dbReference>
<reference evidence="1 2" key="1">
    <citation type="submission" date="2020-03" db="EMBL/GenBank/DDBJ databases">
        <title>Characterization of ganglioside-mimicking enterococci.</title>
        <authorList>
            <person name="Patry R.T."/>
            <person name="Nothaft H."/>
            <person name="Bridger R."/>
            <person name="Shajahan A."/>
            <person name="Huynh S."/>
            <person name="Sanchez S."/>
            <person name="Azadi P."/>
            <person name="Cooper K."/>
            <person name="Miller W.G."/>
            <person name="Parker C.T."/>
            <person name="Wells L."/>
            <person name="Szymanski C.M."/>
        </authorList>
    </citation>
    <scope>NUCLEOTIDE SEQUENCE [LARGE SCALE GENOMIC DNA]</scope>
    <source>
        <strain evidence="1 2">EGM181</strain>
    </source>
</reference>
<organism evidence="1 2">
    <name type="scientific">Enterococcus gallinarum</name>
    <dbReference type="NCBI Taxonomy" id="1353"/>
    <lineage>
        <taxon>Bacteria</taxon>
        <taxon>Bacillati</taxon>
        <taxon>Bacillota</taxon>
        <taxon>Bacilli</taxon>
        <taxon>Lactobacillales</taxon>
        <taxon>Enterococcaceae</taxon>
        <taxon>Enterococcus</taxon>
    </lineage>
</organism>
<accession>A0A366U689</accession>
<proteinExistence type="predicted"/>
<dbReference type="AlphaFoldDB" id="A0A366U689"/>
<protein>
    <submittedName>
        <fullName evidence="1">Uncharacterized protein</fullName>
    </submittedName>
</protein>
<evidence type="ECO:0000313" key="1">
    <source>
        <dbReference type="EMBL" id="QOG27376.1"/>
    </source>
</evidence>
<gene>
    <name evidence="1" type="ORF">EGM181_09010</name>
</gene>
<sequence>MVNISDKHVMDFIFQINSCLTFEELNEWESKLSECSDEMLDSAFSDKAIDIVQLSDEYEQNYVKEGFITVDEYLSKHYSRVISFLLRMPKLQNELMDNKHNSNNKRFHVYRENGHLATYAQQILFSLSNKYKI</sequence>